<dbReference type="Gene3D" id="1.20.1260.10">
    <property type="match status" value="1"/>
</dbReference>
<feature type="domain" description="DUF305" evidence="2">
    <location>
        <begin position="56"/>
        <end position="200"/>
    </location>
</feature>
<evidence type="ECO:0000256" key="1">
    <source>
        <dbReference type="SAM" id="SignalP"/>
    </source>
</evidence>
<comment type="caution">
    <text evidence="3">The sequence shown here is derived from an EMBL/GenBank/DDBJ whole genome shotgun (WGS) entry which is preliminary data.</text>
</comment>
<proteinExistence type="predicted"/>
<dbReference type="InterPro" id="IPR005183">
    <property type="entry name" value="DUF305_CopM-like"/>
</dbReference>
<name>A0A8J3KGQ3_9ACTN</name>
<dbReference type="InterPro" id="IPR012347">
    <property type="entry name" value="Ferritin-like"/>
</dbReference>
<protein>
    <recommendedName>
        <fullName evidence="2">DUF305 domain-containing protein</fullName>
    </recommendedName>
</protein>
<evidence type="ECO:0000259" key="2">
    <source>
        <dbReference type="Pfam" id="PF03713"/>
    </source>
</evidence>
<reference evidence="3 4" key="1">
    <citation type="submission" date="2021-01" db="EMBL/GenBank/DDBJ databases">
        <title>Whole genome shotgun sequence of Catellatospora citrea NBRC 14495.</title>
        <authorList>
            <person name="Komaki H."/>
            <person name="Tamura T."/>
        </authorList>
    </citation>
    <scope>NUCLEOTIDE SEQUENCE [LARGE SCALE GENOMIC DNA]</scope>
    <source>
        <strain evidence="3 4">NBRC 14495</strain>
    </source>
</reference>
<dbReference type="EMBL" id="BONH01000028">
    <property type="protein sequence ID" value="GIG00380.1"/>
    <property type="molecule type" value="Genomic_DNA"/>
</dbReference>
<dbReference type="PANTHER" id="PTHR36933">
    <property type="entry name" value="SLL0788 PROTEIN"/>
    <property type="match status" value="1"/>
</dbReference>
<accession>A0A8J3KGQ3</accession>
<sequence length="203" mass="21211">MFRNISLRAALMPAAAAVTALVLTGCGADHAGMDHGSGTAPTTTASSAIGAFNDADVSFAQGMIPHHQQAVRMAQLAATRAADPEVKALARQISAAQDPEIATMTGWLRTWQRPTAMPGHETGHQGMPGMMSDAQLAALEAASGRDFDRMFSELMIAHHEGAVTMAQQELANGANPAAKELAQQIVTAQQAEIATMKALLARL</sequence>
<evidence type="ECO:0000313" key="3">
    <source>
        <dbReference type="EMBL" id="GIG00380.1"/>
    </source>
</evidence>
<keyword evidence="1" id="KW-0732">Signal</keyword>
<dbReference type="PROSITE" id="PS51257">
    <property type="entry name" value="PROKAR_LIPOPROTEIN"/>
    <property type="match status" value="1"/>
</dbReference>
<dbReference type="Pfam" id="PF03713">
    <property type="entry name" value="DUF305"/>
    <property type="match status" value="1"/>
</dbReference>
<evidence type="ECO:0000313" key="4">
    <source>
        <dbReference type="Proteomes" id="UP000659904"/>
    </source>
</evidence>
<dbReference type="RefSeq" id="WP_120320235.1">
    <property type="nucleotide sequence ID" value="NZ_BONH01000028.1"/>
</dbReference>
<organism evidence="3 4">
    <name type="scientific">Catellatospora citrea</name>
    <dbReference type="NCBI Taxonomy" id="53366"/>
    <lineage>
        <taxon>Bacteria</taxon>
        <taxon>Bacillati</taxon>
        <taxon>Actinomycetota</taxon>
        <taxon>Actinomycetes</taxon>
        <taxon>Micromonosporales</taxon>
        <taxon>Micromonosporaceae</taxon>
        <taxon>Catellatospora</taxon>
    </lineage>
</organism>
<gene>
    <name evidence="3" type="ORF">Cci01nite_54730</name>
</gene>
<dbReference type="Proteomes" id="UP000659904">
    <property type="component" value="Unassembled WGS sequence"/>
</dbReference>
<feature type="signal peptide" evidence="1">
    <location>
        <begin position="1"/>
        <end position="31"/>
    </location>
</feature>
<dbReference type="AlphaFoldDB" id="A0A8J3KGQ3"/>
<feature type="chain" id="PRO_5038907799" description="DUF305 domain-containing protein" evidence="1">
    <location>
        <begin position="32"/>
        <end position="203"/>
    </location>
</feature>
<keyword evidence="4" id="KW-1185">Reference proteome</keyword>
<dbReference type="PANTHER" id="PTHR36933:SF1">
    <property type="entry name" value="SLL0788 PROTEIN"/>
    <property type="match status" value="1"/>
</dbReference>